<dbReference type="InterPro" id="IPR001173">
    <property type="entry name" value="Glyco_trans_2-like"/>
</dbReference>
<reference evidence="7 8" key="1">
    <citation type="journal article" date="2019" name="Int. J. Syst. Evol. Microbiol.">
        <title>The Global Catalogue of Microorganisms (GCM) 10K type strain sequencing project: providing services to taxonomists for standard genome sequencing and annotation.</title>
        <authorList>
            <consortium name="The Broad Institute Genomics Platform"/>
            <consortium name="The Broad Institute Genome Sequencing Center for Infectious Disease"/>
            <person name="Wu L."/>
            <person name="Ma J."/>
        </authorList>
    </citation>
    <scope>NUCLEOTIDE SEQUENCE [LARGE SCALE GENOMIC DNA]</scope>
    <source>
        <strain evidence="7 8">JCM 15900</strain>
    </source>
</reference>
<dbReference type="RefSeq" id="WP_344338297.1">
    <property type="nucleotide sequence ID" value="NZ_BAAAPZ010000018.1"/>
</dbReference>
<name>A0ABN2X4Z6_9MICO</name>
<dbReference type="Pfam" id="PF00535">
    <property type="entry name" value="Glycos_transf_2"/>
    <property type="match status" value="1"/>
</dbReference>
<evidence type="ECO:0000256" key="4">
    <source>
        <dbReference type="ARBA" id="ARBA00022679"/>
    </source>
</evidence>
<evidence type="ECO:0000256" key="2">
    <source>
        <dbReference type="ARBA" id="ARBA00006739"/>
    </source>
</evidence>
<protein>
    <recommendedName>
        <fullName evidence="6">Glycosyltransferase 2-like domain-containing protein</fullName>
    </recommendedName>
</protein>
<comment type="caution">
    <text evidence="7">The sequence shown here is derived from an EMBL/GenBank/DDBJ whole genome shotgun (WGS) entry which is preliminary data.</text>
</comment>
<evidence type="ECO:0000256" key="3">
    <source>
        <dbReference type="ARBA" id="ARBA00022676"/>
    </source>
</evidence>
<gene>
    <name evidence="7" type="ORF">GCM10009823_30780</name>
</gene>
<keyword evidence="3" id="KW-0328">Glycosyltransferase</keyword>
<dbReference type="Proteomes" id="UP001500984">
    <property type="component" value="Unassembled WGS sequence"/>
</dbReference>
<dbReference type="InterPro" id="IPR029044">
    <property type="entry name" value="Nucleotide-diphossugar_trans"/>
</dbReference>
<dbReference type="PANTHER" id="PTHR43179">
    <property type="entry name" value="RHAMNOSYLTRANSFERASE WBBL"/>
    <property type="match status" value="1"/>
</dbReference>
<dbReference type="Gene3D" id="3.90.550.10">
    <property type="entry name" value="Spore Coat Polysaccharide Biosynthesis Protein SpsA, Chain A"/>
    <property type="match status" value="1"/>
</dbReference>
<proteinExistence type="inferred from homology"/>
<dbReference type="SUPFAM" id="SSF53448">
    <property type="entry name" value="Nucleotide-diphospho-sugar transferases"/>
    <property type="match status" value="1"/>
</dbReference>
<sequence>MSPRRRRSADPSGSRTRLLADGPSPGGEPEGTLPDSMLIEHGAGGHADEDRLRRDAHVLRDAETAESAQAFEVVPSVDGEALPVRGVGKRASTSPAVTEASAGTPYTFGVVVLTQGKRPEDLDRGFRSLLAQRGVELDVICVGNGWEPVGMPDGVRTLALPENLGIPAGRNEGVPHVRGEFLFFLDDDAWLPDDTTLLRMAQMMRAKPEIGLIQPQVTDPSRDDAPLRWIPRLRKGSPEHSSTVFSVWEGAICLQRRAFDESGGWPAPFWYAHEGIELAWRVWDAGYQVWYRGDIQVAHPVIDPKRHDEYFYMNARNRVWLARRNLPFPISWAYVGSWTLVQCLRWAKKPQQLRAWFTGWRDGWRLDPWSADEEQKKLSGRGLLAMTRHGRPPVV</sequence>
<feature type="domain" description="Glycosyltransferase 2-like" evidence="6">
    <location>
        <begin position="119"/>
        <end position="213"/>
    </location>
</feature>
<dbReference type="EMBL" id="BAAAPZ010000018">
    <property type="protein sequence ID" value="GAA2105392.1"/>
    <property type="molecule type" value="Genomic_DNA"/>
</dbReference>
<evidence type="ECO:0000259" key="6">
    <source>
        <dbReference type="Pfam" id="PF00535"/>
    </source>
</evidence>
<organism evidence="7 8">
    <name type="scientific">Brevibacterium salitolerans</name>
    <dbReference type="NCBI Taxonomy" id="1403566"/>
    <lineage>
        <taxon>Bacteria</taxon>
        <taxon>Bacillati</taxon>
        <taxon>Actinomycetota</taxon>
        <taxon>Actinomycetes</taxon>
        <taxon>Micrococcales</taxon>
        <taxon>Brevibacteriaceae</taxon>
        <taxon>Brevibacterium</taxon>
    </lineage>
</organism>
<comment type="similarity">
    <text evidence="2">Belongs to the glycosyltransferase 2 family.</text>
</comment>
<evidence type="ECO:0000313" key="8">
    <source>
        <dbReference type="Proteomes" id="UP001500984"/>
    </source>
</evidence>
<keyword evidence="4" id="KW-0808">Transferase</keyword>
<feature type="region of interest" description="Disordered" evidence="5">
    <location>
        <begin position="1"/>
        <end position="49"/>
    </location>
</feature>
<evidence type="ECO:0000256" key="1">
    <source>
        <dbReference type="ARBA" id="ARBA00004776"/>
    </source>
</evidence>
<comment type="pathway">
    <text evidence="1">Cell wall biogenesis; cell wall polysaccharide biosynthesis.</text>
</comment>
<evidence type="ECO:0000313" key="7">
    <source>
        <dbReference type="EMBL" id="GAA2105392.1"/>
    </source>
</evidence>
<accession>A0ABN2X4Z6</accession>
<evidence type="ECO:0000256" key="5">
    <source>
        <dbReference type="SAM" id="MobiDB-lite"/>
    </source>
</evidence>
<dbReference type="PANTHER" id="PTHR43179:SF12">
    <property type="entry name" value="GALACTOFURANOSYLTRANSFERASE GLFT2"/>
    <property type="match status" value="1"/>
</dbReference>
<keyword evidence="8" id="KW-1185">Reference proteome</keyword>